<comment type="similarity">
    <text evidence="8">Belongs to the binding-protein-dependent transport system permease family. LivHM subfamily.</text>
</comment>
<gene>
    <name evidence="11" type="ORF">K788_00002540</name>
</gene>
<dbReference type="GO" id="GO:0005886">
    <property type="term" value="C:plasma membrane"/>
    <property type="evidence" value="ECO:0007669"/>
    <property type="project" value="UniProtKB-SubCell"/>
</dbReference>
<dbReference type="InterPro" id="IPR052157">
    <property type="entry name" value="BCAA_transport_permease"/>
</dbReference>
<evidence type="ECO:0000256" key="6">
    <source>
        <dbReference type="ARBA" id="ARBA00022989"/>
    </source>
</evidence>
<dbReference type="PANTHER" id="PTHR11795">
    <property type="entry name" value="BRANCHED-CHAIN AMINO ACID TRANSPORT SYSTEM PERMEASE PROTEIN LIVH"/>
    <property type="match status" value="1"/>
</dbReference>
<feature type="transmembrane region" description="Helical" evidence="9">
    <location>
        <begin position="266"/>
        <end position="286"/>
    </location>
</feature>
<feature type="transmembrane region" description="Helical" evidence="9">
    <location>
        <begin position="97"/>
        <end position="119"/>
    </location>
</feature>
<evidence type="ECO:0000256" key="4">
    <source>
        <dbReference type="ARBA" id="ARBA00022692"/>
    </source>
</evidence>
<feature type="transmembrane region" description="Helical" evidence="9">
    <location>
        <begin position="62"/>
        <end position="85"/>
    </location>
</feature>
<dbReference type="PANTHER" id="PTHR11795:SF445">
    <property type="entry name" value="AMINO ACID ABC TRANSPORTER PERMEASE PROTEIN"/>
    <property type="match status" value="1"/>
</dbReference>
<evidence type="ECO:0000313" key="12">
    <source>
        <dbReference type="Proteomes" id="UP000019146"/>
    </source>
</evidence>
<evidence type="ECO:0000256" key="7">
    <source>
        <dbReference type="ARBA" id="ARBA00023136"/>
    </source>
</evidence>
<keyword evidence="4 9" id="KW-0812">Transmembrane</keyword>
<feature type="transmembrane region" description="Helical" evidence="9">
    <location>
        <begin position="6"/>
        <end position="27"/>
    </location>
</feature>
<reference evidence="11 12" key="1">
    <citation type="journal article" date="2014" name="Genome Announc.">
        <title>Draft Genome Sequence of the Haloacid-Degrading Burkholderia caribensis Strain MBA4.</title>
        <authorList>
            <person name="Pan Y."/>
            <person name="Kong K.F."/>
            <person name="Tsang J.S."/>
        </authorList>
    </citation>
    <scope>NUCLEOTIDE SEQUENCE [LARGE SCALE GENOMIC DNA]</scope>
    <source>
        <strain evidence="11 12">MBA4</strain>
    </source>
</reference>
<comment type="subcellular location">
    <subcellularLocation>
        <location evidence="1">Cell membrane</location>
        <topology evidence="1">Multi-pass membrane protein</topology>
    </subcellularLocation>
</comment>
<dbReference type="CDD" id="cd06582">
    <property type="entry name" value="TM_PBP1_LivH_like"/>
    <property type="match status" value="1"/>
</dbReference>
<accession>A0A0P0RI92</accession>
<evidence type="ECO:0000256" key="8">
    <source>
        <dbReference type="ARBA" id="ARBA00037998"/>
    </source>
</evidence>
<keyword evidence="2" id="KW-0813">Transport</keyword>
<dbReference type="GO" id="GO:0006865">
    <property type="term" value="P:amino acid transport"/>
    <property type="evidence" value="ECO:0007669"/>
    <property type="project" value="UniProtKB-KW"/>
</dbReference>
<feature type="domain" description="SSD" evidence="10">
    <location>
        <begin position="1"/>
        <end position="174"/>
    </location>
</feature>
<keyword evidence="7 9" id="KW-0472">Membrane</keyword>
<evidence type="ECO:0000313" key="11">
    <source>
        <dbReference type="EMBL" id="ALL68468.1"/>
    </source>
</evidence>
<keyword evidence="5" id="KW-0029">Amino-acid transport</keyword>
<dbReference type="InterPro" id="IPR001851">
    <property type="entry name" value="ABC_transp_permease"/>
</dbReference>
<evidence type="ECO:0000256" key="2">
    <source>
        <dbReference type="ARBA" id="ARBA00022448"/>
    </source>
</evidence>
<feature type="transmembrane region" description="Helical" evidence="9">
    <location>
        <begin position="139"/>
        <end position="163"/>
    </location>
</feature>
<dbReference type="PROSITE" id="PS50156">
    <property type="entry name" value="SSD"/>
    <property type="match status" value="1"/>
</dbReference>
<dbReference type="EMBL" id="CP012747">
    <property type="protein sequence ID" value="ALL68468.1"/>
    <property type="molecule type" value="Genomic_DNA"/>
</dbReference>
<name>A0A0P0RI92_9BURK</name>
<evidence type="ECO:0000256" key="9">
    <source>
        <dbReference type="SAM" id="Phobius"/>
    </source>
</evidence>
<evidence type="ECO:0000256" key="3">
    <source>
        <dbReference type="ARBA" id="ARBA00022475"/>
    </source>
</evidence>
<dbReference type="Proteomes" id="UP000019146">
    <property type="component" value="Chromosome 2"/>
</dbReference>
<protein>
    <submittedName>
        <fullName evidence="11">Branched-chain amino acid ABC-type transport system, permease component</fullName>
    </submittedName>
</protein>
<evidence type="ECO:0000256" key="1">
    <source>
        <dbReference type="ARBA" id="ARBA00004651"/>
    </source>
</evidence>
<feature type="transmembrane region" description="Helical" evidence="9">
    <location>
        <begin position="197"/>
        <end position="217"/>
    </location>
</feature>
<sequence>MDISTFLQLAISGILMGGLYALLAFGLSLTYGVARIMNFAHGTMLAMAAIVGSIMYERTGWNPFLLILVIAPTAFAIGYAYYLALLSPLRRRTALEANVGTVLVTVGSLIIISDVTAALAGSQPRNILLQSNVIQLGNIVISSTQMIAFCVICALTVVLSLILKRTWFGLAVRAVTQDHVGATICGVSASRIHACTFGVGSALAAIAGVLYASSFPIDPYAGFGLTVRAFTIIVLGGLGNLLGAFFAAVLLGICESCTSFFLGSQWTYGISIVILLGFLVMFPNGLRAGRTV</sequence>
<feature type="transmembrane region" description="Helical" evidence="9">
    <location>
        <begin position="39"/>
        <end position="56"/>
    </location>
</feature>
<organism evidence="11 12">
    <name type="scientific">Paraburkholderia caribensis MBA4</name>
    <dbReference type="NCBI Taxonomy" id="1323664"/>
    <lineage>
        <taxon>Bacteria</taxon>
        <taxon>Pseudomonadati</taxon>
        <taxon>Pseudomonadota</taxon>
        <taxon>Betaproteobacteria</taxon>
        <taxon>Burkholderiales</taxon>
        <taxon>Burkholderiaceae</taxon>
        <taxon>Paraburkholderia</taxon>
    </lineage>
</organism>
<dbReference type="KEGG" id="bcai:K788_00002540"/>
<keyword evidence="6 9" id="KW-1133">Transmembrane helix</keyword>
<dbReference type="Pfam" id="PF02653">
    <property type="entry name" value="BPD_transp_2"/>
    <property type="match status" value="1"/>
</dbReference>
<proteinExistence type="inferred from homology"/>
<evidence type="ECO:0000256" key="5">
    <source>
        <dbReference type="ARBA" id="ARBA00022970"/>
    </source>
</evidence>
<dbReference type="InterPro" id="IPR000731">
    <property type="entry name" value="SSD"/>
</dbReference>
<feature type="transmembrane region" description="Helical" evidence="9">
    <location>
        <begin position="229"/>
        <end position="254"/>
    </location>
</feature>
<dbReference type="GO" id="GO:0022857">
    <property type="term" value="F:transmembrane transporter activity"/>
    <property type="evidence" value="ECO:0007669"/>
    <property type="project" value="InterPro"/>
</dbReference>
<evidence type="ECO:0000259" key="10">
    <source>
        <dbReference type="PROSITE" id="PS50156"/>
    </source>
</evidence>
<keyword evidence="3" id="KW-1003">Cell membrane</keyword>
<dbReference type="AlphaFoldDB" id="A0A0P0RI92"/>